<evidence type="ECO:0000256" key="1">
    <source>
        <dbReference type="ARBA" id="ARBA00000085"/>
    </source>
</evidence>
<feature type="domain" description="Signal transduction histidine kinase subgroup 3 dimerisation and phosphoacceptor" evidence="12">
    <location>
        <begin position="222"/>
        <end position="287"/>
    </location>
</feature>
<feature type="transmembrane region" description="Helical" evidence="10">
    <location>
        <begin position="126"/>
        <end position="142"/>
    </location>
</feature>
<evidence type="ECO:0000259" key="13">
    <source>
        <dbReference type="Pfam" id="PF23539"/>
    </source>
</evidence>
<keyword evidence="10" id="KW-1133">Transmembrane helix</keyword>
<keyword evidence="8" id="KW-0902">Two-component regulatory system</keyword>
<dbReference type="InterPro" id="IPR055558">
    <property type="entry name" value="DUF7134"/>
</dbReference>
<feature type="domain" description="Histidine kinase/HSP90-like ATPase" evidence="11">
    <location>
        <begin position="333"/>
        <end position="423"/>
    </location>
</feature>
<evidence type="ECO:0000256" key="9">
    <source>
        <dbReference type="SAM" id="MobiDB-lite"/>
    </source>
</evidence>
<dbReference type="PANTHER" id="PTHR24421:SF10">
    <property type="entry name" value="NITRATE_NITRITE SENSOR PROTEIN NARQ"/>
    <property type="match status" value="1"/>
</dbReference>
<dbReference type="GO" id="GO:0016301">
    <property type="term" value="F:kinase activity"/>
    <property type="evidence" value="ECO:0007669"/>
    <property type="project" value="UniProtKB-KW"/>
</dbReference>
<proteinExistence type="predicted"/>
<feature type="region of interest" description="Disordered" evidence="9">
    <location>
        <begin position="1"/>
        <end position="20"/>
    </location>
</feature>
<evidence type="ECO:0000256" key="2">
    <source>
        <dbReference type="ARBA" id="ARBA00012438"/>
    </source>
</evidence>
<dbReference type="Pfam" id="PF23539">
    <property type="entry name" value="DUF7134"/>
    <property type="match status" value="1"/>
</dbReference>
<dbReference type="Gene3D" id="3.30.565.10">
    <property type="entry name" value="Histidine kinase-like ATPase, C-terminal domain"/>
    <property type="match status" value="1"/>
</dbReference>
<protein>
    <recommendedName>
        <fullName evidence="2">histidine kinase</fullName>
        <ecNumber evidence="2">2.7.13.3</ecNumber>
    </recommendedName>
</protein>
<dbReference type="Gene3D" id="1.20.5.1930">
    <property type="match status" value="1"/>
</dbReference>
<dbReference type="CDD" id="cd16917">
    <property type="entry name" value="HATPase_UhpB-NarQ-NarX-like"/>
    <property type="match status" value="1"/>
</dbReference>
<keyword evidence="10" id="KW-0812">Transmembrane</keyword>
<evidence type="ECO:0000259" key="11">
    <source>
        <dbReference type="Pfam" id="PF02518"/>
    </source>
</evidence>
<comment type="caution">
    <text evidence="14">The sequence shown here is derived from an EMBL/GenBank/DDBJ whole genome shotgun (WGS) entry which is preliminary data.</text>
</comment>
<dbReference type="Pfam" id="PF02518">
    <property type="entry name" value="HATPase_c"/>
    <property type="match status" value="1"/>
</dbReference>
<feature type="domain" description="DUF7134" evidence="13">
    <location>
        <begin position="47"/>
        <end position="204"/>
    </location>
</feature>
<feature type="transmembrane region" description="Helical" evidence="10">
    <location>
        <begin position="179"/>
        <end position="200"/>
    </location>
</feature>
<dbReference type="PANTHER" id="PTHR24421">
    <property type="entry name" value="NITRATE/NITRITE SENSOR PROTEIN NARX-RELATED"/>
    <property type="match status" value="1"/>
</dbReference>
<keyword evidence="6 14" id="KW-0418">Kinase</keyword>
<keyword evidence="4" id="KW-0808">Transferase</keyword>
<keyword evidence="7" id="KW-0067">ATP-binding</keyword>
<feature type="transmembrane region" description="Helical" evidence="10">
    <location>
        <begin position="45"/>
        <end position="66"/>
    </location>
</feature>
<dbReference type="InterPro" id="IPR011712">
    <property type="entry name" value="Sig_transdc_His_kin_sub3_dim/P"/>
</dbReference>
<evidence type="ECO:0000256" key="7">
    <source>
        <dbReference type="ARBA" id="ARBA00022840"/>
    </source>
</evidence>
<sequence>MFTREVCLQDDASGKRPTQVRPDTVMRVQLPAPTRARTATRRREIRMLVLDAITAIAAVILLAYATLEPPGLDESPKPVLVCWLAALVVGLPIAVRRLSPRVVLCFVLCAGSLVTATAVVSEGVVFIAYVPTALALYLVALRSPRIWSFAVLPICIFATAMMIFLFYSRAVEPQQRSDGFGEIAGIWLMLAVAWGLGTLIRWRRFLADRIVQERARDAVVDERLRIARELHDIVGHSMSLIAVKATVANHLADVRPEETRAALAIIEETSRNALGEIRKVLGILRSDTGSGAELVPVVGLSDVRELADRAESAGVEVDLVVRSVGPLPVAMELSIYRIVQEGLTNVISHAAPTHCRVDVDADELGVRIEVTDDGPRQPRTPARTSGGHGLIGINERVTMFGGTFAAGPRGEGGFRLSAHLPYEAS</sequence>
<reference evidence="15" key="1">
    <citation type="journal article" date="2019" name="Int. J. Syst. Evol. Microbiol.">
        <title>The Global Catalogue of Microorganisms (GCM) 10K type strain sequencing project: providing services to taxonomists for standard genome sequencing and annotation.</title>
        <authorList>
            <consortium name="The Broad Institute Genomics Platform"/>
            <consortium name="The Broad Institute Genome Sequencing Center for Infectious Disease"/>
            <person name="Wu L."/>
            <person name="Ma J."/>
        </authorList>
    </citation>
    <scope>NUCLEOTIDE SEQUENCE [LARGE SCALE GENOMIC DNA]</scope>
    <source>
        <strain evidence="15">JCM 14718</strain>
    </source>
</reference>
<dbReference type="Pfam" id="PF07730">
    <property type="entry name" value="HisKA_3"/>
    <property type="match status" value="1"/>
</dbReference>
<evidence type="ECO:0000256" key="10">
    <source>
        <dbReference type="SAM" id="Phobius"/>
    </source>
</evidence>
<feature type="transmembrane region" description="Helical" evidence="10">
    <location>
        <begin position="102"/>
        <end position="120"/>
    </location>
</feature>
<evidence type="ECO:0000256" key="6">
    <source>
        <dbReference type="ARBA" id="ARBA00022777"/>
    </source>
</evidence>
<evidence type="ECO:0000256" key="3">
    <source>
        <dbReference type="ARBA" id="ARBA00022553"/>
    </source>
</evidence>
<feature type="transmembrane region" description="Helical" evidence="10">
    <location>
        <begin position="149"/>
        <end position="167"/>
    </location>
</feature>
<dbReference type="EC" id="2.7.13.3" evidence="2"/>
<keyword evidence="15" id="KW-1185">Reference proteome</keyword>
<keyword evidence="3" id="KW-0597">Phosphoprotein</keyword>
<comment type="catalytic activity">
    <reaction evidence="1">
        <text>ATP + protein L-histidine = ADP + protein N-phospho-L-histidine.</text>
        <dbReference type="EC" id="2.7.13.3"/>
    </reaction>
</comment>
<evidence type="ECO:0000256" key="4">
    <source>
        <dbReference type="ARBA" id="ARBA00022679"/>
    </source>
</evidence>
<dbReference type="InterPro" id="IPR003594">
    <property type="entry name" value="HATPase_dom"/>
</dbReference>
<dbReference type="EMBL" id="BAAANY010000008">
    <property type="protein sequence ID" value="GAA1674104.1"/>
    <property type="molecule type" value="Genomic_DNA"/>
</dbReference>
<name>A0ABP4SK30_9ACTN</name>
<organism evidence="14 15">
    <name type="scientific">Fodinicola feengrottensis</name>
    <dbReference type="NCBI Taxonomy" id="435914"/>
    <lineage>
        <taxon>Bacteria</taxon>
        <taxon>Bacillati</taxon>
        <taxon>Actinomycetota</taxon>
        <taxon>Actinomycetes</taxon>
        <taxon>Mycobacteriales</taxon>
        <taxon>Fodinicola</taxon>
    </lineage>
</organism>
<accession>A0ABP4SK30</accession>
<evidence type="ECO:0000313" key="15">
    <source>
        <dbReference type="Proteomes" id="UP001500618"/>
    </source>
</evidence>
<feature type="transmembrane region" description="Helical" evidence="10">
    <location>
        <begin position="78"/>
        <end position="95"/>
    </location>
</feature>
<keyword evidence="10" id="KW-0472">Membrane</keyword>
<evidence type="ECO:0000256" key="5">
    <source>
        <dbReference type="ARBA" id="ARBA00022741"/>
    </source>
</evidence>
<dbReference type="SUPFAM" id="SSF55874">
    <property type="entry name" value="ATPase domain of HSP90 chaperone/DNA topoisomerase II/histidine kinase"/>
    <property type="match status" value="1"/>
</dbReference>
<evidence type="ECO:0000259" key="12">
    <source>
        <dbReference type="Pfam" id="PF07730"/>
    </source>
</evidence>
<dbReference type="InterPro" id="IPR036890">
    <property type="entry name" value="HATPase_C_sf"/>
</dbReference>
<gene>
    <name evidence="14" type="ORF">GCM10009765_24290</name>
</gene>
<keyword evidence="5" id="KW-0547">Nucleotide-binding</keyword>
<dbReference type="InterPro" id="IPR050482">
    <property type="entry name" value="Sensor_HK_TwoCompSys"/>
</dbReference>
<evidence type="ECO:0000256" key="8">
    <source>
        <dbReference type="ARBA" id="ARBA00023012"/>
    </source>
</evidence>
<evidence type="ECO:0000313" key="14">
    <source>
        <dbReference type="EMBL" id="GAA1674104.1"/>
    </source>
</evidence>
<dbReference type="Proteomes" id="UP001500618">
    <property type="component" value="Unassembled WGS sequence"/>
</dbReference>